<feature type="transmembrane region" description="Helical" evidence="2">
    <location>
        <begin position="29"/>
        <end position="53"/>
    </location>
</feature>
<dbReference type="EMBL" id="CAJGYM010000203">
    <property type="protein sequence ID" value="CAD6199781.1"/>
    <property type="molecule type" value="Genomic_DNA"/>
</dbReference>
<evidence type="ECO:0000313" key="3">
    <source>
        <dbReference type="EMBL" id="CAD6199781.1"/>
    </source>
</evidence>
<dbReference type="Proteomes" id="UP000835052">
    <property type="component" value="Unassembled WGS sequence"/>
</dbReference>
<organism evidence="3 4">
    <name type="scientific">Caenorhabditis auriculariae</name>
    <dbReference type="NCBI Taxonomy" id="2777116"/>
    <lineage>
        <taxon>Eukaryota</taxon>
        <taxon>Metazoa</taxon>
        <taxon>Ecdysozoa</taxon>
        <taxon>Nematoda</taxon>
        <taxon>Chromadorea</taxon>
        <taxon>Rhabditida</taxon>
        <taxon>Rhabditina</taxon>
        <taxon>Rhabditomorpha</taxon>
        <taxon>Rhabditoidea</taxon>
        <taxon>Rhabditidae</taxon>
        <taxon>Peloderinae</taxon>
        <taxon>Caenorhabditis</taxon>
    </lineage>
</organism>
<accession>A0A8S1HYJ2</accession>
<feature type="transmembrane region" description="Helical" evidence="2">
    <location>
        <begin position="136"/>
        <end position="154"/>
    </location>
</feature>
<gene>
    <name evidence="3" type="ORF">CAUJ_LOCUS15680</name>
</gene>
<keyword evidence="2" id="KW-0472">Membrane</keyword>
<keyword evidence="2" id="KW-0812">Transmembrane</keyword>
<evidence type="ECO:0000313" key="4">
    <source>
        <dbReference type="Proteomes" id="UP000835052"/>
    </source>
</evidence>
<feature type="transmembrane region" description="Helical" evidence="2">
    <location>
        <begin position="96"/>
        <end position="116"/>
    </location>
</feature>
<evidence type="ECO:0000256" key="2">
    <source>
        <dbReference type="SAM" id="Phobius"/>
    </source>
</evidence>
<keyword evidence="4" id="KW-1185">Reference proteome</keyword>
<protein>
    <submittedName>
        <fullName evidence="3">Uncharacterized protein</fullName>
    </submittedName>
</protein>
<proteinExistence type="predicted"/>
<comment type="caution">
    <text evidence="3">The sequence shown here is derived from an EMBL/GenBank/DDBJ whole genome shotgun (WGS) entry which is preliminary data.</text>
</comment>
<feature type="transmembrane region" description="Helical" evidence="2">
    <location>
        <begin position="65"/>
        <end position="84"/>
    </location>
</feature>
<reference evidence="3" key="1">
    <citation type="submission" date="2020-10" db="EMBL/GenBank/DDBJ databases">
        <authorList>
            <person name="Kikuchi T."/>
        </authorList>
    </citation>
    <scope>NUCLEOTIDE SEQUENCE</scope>
    <source>
        <strain evidence="3">NKZ352</strain>
    </source>
</reference>
<name>A0A8S1HYJ2_9PELO</name>
<dbReference type="AlphaFoldDB" id="A0A8S1HYJ2"/>
<feature type="region of interest" description="Disordered" evidence="1">
    <location>
        <begin position="174"/>
        <end position="236"/>
    </location>
</feature>
<feature type="compositionally biased region" description="Acidic residues" evidence="1">
    <location>
        <begin position="182"/>
        <end position="211"/>
    </location>
</feature>
<sequence length="236" mass="27777">MLSFHEIVFNAEVFELWPALKTMFRRIFLLLYLIFQWDFGILMTITLVLGYSLRLDRYEFLTAKFNAFGPTIFLIAISVEESGLHFRSPIAEPRDLALATLGAFFPTLCVQLLSMNRLTFPQPTDDIKIEDFRRHIGVWTIFLFQYYMTALLYMKYKAILKDKEEDEEEKQLAEAYRGYLMEDTDEEEEEEDAVDDEEESGSSDESEESYIPDDPRHTPKQVPNPRRQPIPVIRLF</sequence>
<keyword evidence="2" id="KW-1133">Transmembrane helix</keyword>
<evidence type="ECO:0000256" key="1">
    <source>
        <dbReference type="SAM" id="MobiDB-lite"/>
    </source>
</evidence>